<keyword evidence="2 6" id="KW-0645">Protease</keyword>
<evidence type="ECO:0000256" key="3">
    <source>
        <dbReference type="ARBA" id="ARBA00022801"/>
    </source>
</evidence>
<keyword evidence="1" id="KW-1188">Viral release from host cell</keyword>
<feature type="compositionally biased region" description="Low complexity" evidence="4">
    <location>
        <begin position="7"/>
        <end position="18"/>
    </location>
</feature>
<evidence type="ECO:0000256" key="4">
    <source>
        <dbReference type="SAM" id="MobiDB-lite"/>
    </source>
</evidence>
<dbReference type="InterPro" id="IPR054613">
    <property type="entry name" value="Peptidase_S78_dom"/>
</dbReference>
<dbReference type="Pfam" id="PF04586">
    <property type="entry name" value="Peptidase_S78"/>
    <property type="match status" value="1"/>
</dbReference>
<evidence type="ECO:0000313" key="7">
    <source>
        <dbReference type="Proteomes" id="UP001241747"/>
    </source>
</evidence>
<dbReference type="InterPro" id="IPR006433">
    <property type="entry name" value="Prohead_protease"/>
</dbReference>
<feature type="domain" description="Prohead serine protease" evidence="5">
    <location>
        <begin position="30"/>
        <end position="160"/>
    </location>
</feature>
<evidence type="ECO:0000259" key="5">
    <source>
        <dbReference type="Pfam" id="PF04586"/>
    </source>
</evidence>
<keyword evidence="7" id="KW-1185">Reference proteome</keyword>
<comment type="caution">
    <text evidence="6">The sequence shown here is derived from an EMBL/GenBank/DDBJ whole genome shotgun (WGS) entry which is preliminary data.</text>
</comment>
<name>A0ABU0LHE8_XANAG</name>
<feature type="region of interest" description="Disordered" evidence="4">
    <location>
        <begin position="1"/>
        <end position="25"/>
    </location>
</feature>
<organism evidence="6 7">
    <name type="scientific">Xanthobacter agilis</name>
    <dbReference type="NCBI Taxonomy" id="47492"/>
    <lineage>
        <taxon>Bacteria</taxon>
        <taxon>Pseudomonadati</taxon>
        <taxon>Pseudomonadota</taxon>
        <taxon>Alphaproteobacteria</taxon>
        <taxon>Hyphomicrobiales</taxon>
        <taxon>Xanthobacteraceae</taxon>
        <taxon>Xanthobacter</taxon>
    </lineage>
</organism>
<dbReference type="GO" id="GO:0006508">
    <property type="term" value="P:proteolysis"/>
    <property type="evidence" value="ECO:0007669"/>
    <property type="project" value="UniProtKB-KW"/>
</dbReference>
<dbReference type="SUPFAM" id="SSF50789">
    <property type="entry name" value="Herpes virus serine proteinase, assemblin"/>
    <property type="match status" value="1"/>
</dbReference>
<keyword evidence="3" id="KW-0378">Hydrolase</keyword>
<evidence type="ECO:0000256" key="1">
    <source>
        <dbReference type="ARBA" id="ARBA00022612"/>
    </source>
</evidence>
<dbReference type="NCBIfam" id="TIGR01543">
    <property type="entry name" value="proheadase_HK97"/>
    <property type="match status" value="1"/>
</dbReference>
<accession>A0ABU0LHE8</accession>
<dbReference type="GO" id="GO:0008233">
    <property type="term" value="F:peptidase activity"/>
    <property type="evidence" value="ECO:0007669"/>
    <property type="project" value="UniProtKB-KW"/>
</dbReference>
<proteinExistence type="predicted"/>
<evidence type="ECO:0000256" key="2">
    <source>
        <dbReference type="ARBA" id="ARBA00022670"/>
    </source>
</evidence>
<dbReference type="EMBL" id="JAUSVY010000008">
    <property type="protein sequence ID" value="MDQ0506554.1"/>
    <property type="molecule type" value="Genomic_DNA"/>
</dbReference>
<dbReference type="Proteomes" id="UP001241747">
    <property type="component" value="Unassembled WGS sequence"/>
</dbReference>
<evidence type="ECO:0000313" key="6">
    <source>
        <dbReference type="EMBL" id="MDQ0506554.1"/>
    </source>
</evidence>
<protein>
    <submittedName>
        <fullName evidence="6">HK97 family phage prohead protease</fullName>
    </submittedName>
</protein>
<gene>
    <name evidence="6" type="ORF">QOZ94_003365</name>
</gene>
<sequence length="183" mass="19220">MGAPNLSGDPSPSAGSPPMGRPLPPPEGFVVEGYACLFGVPDLGRDLVLPGAFADSLARRGTGGVRLLYQHDPAEPIGVWTDIREDARGLYVRGRLSPAVARARECAALVAEGALDGLSIGFKAVEARTDPKTRLRRLSRIDLWEVSIVTFPMQPGARLAAADPPALVLAGAARRLRAALAAH</sequence>
<reference evidence="6 7" key="1">
    <citation type="submission" date="2023-07" db="EMBL/GenBank/DDBJ databases">
        <title>Genomic Encyclopedia of Type Strains, Phase IV (KMG-IV): sequencing the most valuable type-strain genomes for metagenomic binning, comparative biology and taxonomic classification.</title>
        <authorList>
            <person name="Goeker M."/>
        </authorList>
    </citation>
    <scope>NUCLEOTIDE SEQUENCE [LARGE SCALE GENOMIC DNA]</scope>
    <source>
        <strain evidence="6 7">DSM 3770</strain>
    </source>
</reference>